<dbReference type="InterPro" id="IPR011652">
    <property type="entry name" value="MORN_2"/>
</dbReference>
<accession>A0A2S7KXN1</accession>
<dbReference type="Gene3D" id="3.90.930.1">
    <property type="match status" value="1"/>
</dbReference>
<evidence type="ECO:0000313" key="2">
    <source>
        <dbReference type="Proteomes" id="UP000239522"/>
    </source>
</evidence>
<organism evidence="1 2">
    <name type="scientific">Polaribacter filamentus</name>
    <dbReference type="NCBI Taxonomy" id="53483"/>
    <lineage>
        <taxon>Bacteria</taxon>
        <taxon>Pseudomonadati</taxon>
        <taxon>Bacteroidota</taxon>
        <taxon>Flavobacteriia</taxon>
        <taxon>Flavobacteriales</taxon>
        <taxon>Flavobacteriaceae</taxon>
    </lineage>
</organism>
<keyword evidence="2" id="KW-1185">Reference proteome</keyword>
<proteinExistence type="predicted"/>
<evidence type="ECO:0008006" key="3">
    <source>
        <dbReference type="Google" id="ProtNLM"/>
    </source>
</evidence>
<sequence>MYGLKTQFYPNGNLNTISYFKNVKSTIFIGFYESGQILMKGNIENDLYEGLWVYYYGTGKLMNKGNFKKGIRVGIWHHYSKEGKLTIEDCKEGVKD</sequence>
<comment type="caution">
    <text evidence="1">The sequence shown here is derived from an EMBL/GenBank/DDBJ whole genome shotgun (WGS) entry which is preliminary data.</text>
</comment>
<gene>
    <name evidence="1" type="ORF">BST83_08795</name>
</gene>
<evidence type="ECO:0000313" key="1">
    <source>
        <dbReference type="EMBL" id="PQB07238.1"/>
    </source>
</evidence>
<protein>
    <recommendedName>
        <fullName evidence="3">Nicotinic acid mononucleotide adenyltransferase</fullName>
    </recommendedName>
</protein>
<dbReference type="SUPFAM" id="SSF82185">
    <property type="entry name" value="Histone H3 K4-specific methyltransferase SET7/9 N-terminal domain"/>
    <property type="match status" value="1"/>
</dbReference>
<dbReference type="RefSeq" id="WP_104809473.1">
    <property type="nucleotide sequence ID" value="NZ_MQUA01000013.1"/>
</dbReference>
<dbReference type="EMBL" id="MQUA01000013">
    <property type="protein sequence ID" value="PQB07238.1"/>
    <property type="molecule type" value="Genomic_DNA"/>
</dbReference>
<dbReference type="AlphaFoldDB" id="A0A2S7KXN1"/>
<name>A0A2S7KXN1_9FLAO</name>
<reference evidence="1 2" key="1">
    <citation type="submission" date="2016-11" db="EMBL/GenBank/DDBJ databases">
        <title>Trade-off between light-utilization and light-protection in marine flavobacteria.</title>
        <authorList>
            <person name="Kumagai Y."/>
        </authorList>
    </citation>
    <scope>NUCLEOTIDE SEQUENCE [LARGE SCALE GENOMIC DNA]</scope>
    <source>
        <strain evidence="1 2">ATCC 700397</strain>
    </source>
</reference>
<dbReference type="OrthoDB" id="1467310at2"/>
<dbReference type="Pfam" id="PF07661">
    <property type="entry name" value="MORN_2"/>
    <property type="match status" value="3"/>
</dbReference>
<dbReference type="Proteomes" id="UP000239522">
    <property type="component" value="Unassembled WGS sequence"/>
</dbReference>